<evidence type="ECO:0000256" key="3">
    <source>
        <dbReference type="ARBA" id="ARBA00022448"/>
    </source>
</evidence>
<comment type="similarity">
    <text evidence="2">Belongs to the major facilitator superfamily.</text>
</comment>
<evidence type="ECO:0000256" key="5">
    <source>
        <dbReference type="ARBA" id="ARBA00022692"/>
    </source>
</evidence>
<keyword evidence="4" id="KW-1003">Cell membrane</keyword>
<dbReference type="Pfam" id="PF07690">
    <property type="entry name" value="MFS_1"/>
    <property type="match status" value="1"/>
</dbReference>
<keyword evidence="5 8" id="KW-0812">Transmembrane</keyword>
<feature type="transmembrane region" description="Helical" evidence="8">
    <location>
        <begin position="139"/>
        <end position="161"/>
    </location>
</feature>
<evidence type="ECO:0000313" key="10">
    <source>
        <dbReference type="EMBL" id="SLM94510.1"/>
    </source>
</evidence>
<reference evidence="10 11" key="1">
    <citation type="submission" date="2017-02" db="EMBL/GenBank/DDBJ databases">
        <authorList>
            <person name="Peterson S.W."/>
        </authorList>
    </citation>
    <scope>NUCLEOTIDE SEQUENCE [LARGE SCALE GENOMIC DNA]</scope>
    <source>
        <strain evidence="10 11">CIP104813</strain>
    </source>
</reference>
<keyword evidence="3" id="KW-0813">Transport</keyword>
<dbReference type="PANTHER" id="PTHR43271">
    <property type="entry name" value="BLL2771 PROTEIN"/>
    <property type="match status" value="1"/>
</dbReference>
<feature type="transmembrane region" description="Helical" evidence="8">
    <location>
        <begin position="55"/>
        <end position="76"/>
    </location>
</feature>
<evidence type="ECO:0000259" key="9">
    <source>
        <dbReference type="PROSITE" id="PS50850"/>
    </source>
</evidence>
<feature type="transmembrane region" description="Helical" evidence="8">
    <location>
        <begin position="308"/>
        <end position="333"/>
    </location>
</feature>
<comment type="subcellular location">
    <subcellularLocation>
        <location evidence="1">Cell membrane</location>
        <topology evidence="1">Multi-pass membrane protein</topology>
    </subcellularLocation>
</comment>
<dbReference type="Gene3D" id="1.20.1250.20">
    <property type="entry name" value="MFS general substrate transporter like domains"/>
    <property type="match status" value="1"/>
</dbReference>
<evidence type="ECO:0000313" key="11">
    <source>
        <dbReference type="Proteomes" id="UP000195981"/>
    </source>
</evidence>
<name>A0A1X6X5N8_9MICO</name>
<keyword evidence="7 8" id="KW-0472">Membrane</keyword>
<dbReference type="PANTHER" id="PTHR43271:SF1">
    <property type="entry name" value="INNER MEMBRANE TRANSPORT PROTEIN YNFM"/>
    <property type="match status" value="1"/>
</dbReference>
<feature type="transmembrane region" description="Helical" evidence="8">
    <location>
        <begin position="173"/>
        <end position="192"/>
    </location>
</feature>
<dbReference type="OrthoDB" id="63984at2"/>
<keyword evidence="11" id="KW-1185">Reference proteome</keyword>
<evidence type="ECO:0000256" key="2">
    <source>
        <dbReference type="ARBA" id="ARBA00008335"/>
    </source>
</evidence>
<dbReference type="InterPro" id="IPR036259">
    <property type="entry name" value="MFS_trans_sf"/>
</dbReference>
<organism evidence="10 11">
    <name type="scientific">Brachybacterium nesterenkovii</name>
    <dbReference type="NCBI Taxonomy" id="47847"/>
    <lineage>
        <taxon>Bacteria</taxon>
        <taxon>Bacillati</taxon>
        <taxon>Actinomycetota</taxon>
        <taxon>Actinomycetes</taxon>
        <taxon>Micrococcales</taxon>
        <taxon>Dermabacteraceae</taxon>
        <taxon>Brachybacterium</taxon>
    </lineage>
</organism>
<dbReference type="CDD" id="cd17324">
    <property type="entry name" value="MFS_NepI_like"/>
    <property type="match status" value="1"/>
</dbReference>
<evidence type="ECO:0000256" key="8">
    <source>
        <dbReference type="SAM" id="Phobius"/>
    </source>
</evidence>
<accession>A0A1X6X5N8</accession>
<dbReference type="GO" id="GO:0005886">
    <property type="term" value="C:plasma membrane"/>
    <property type="evidence" value="ECO:0007669"/>
    <property type="project" value="UniProtKB-SubCell"/>
</dbReference>
<evidence type="ECO:0000256" key="1">
    <source>
        <dbReference type="ARBA" id="ARBA00004651"/>
    </source>
</evidence>
<dbReference type="EMBL" id="FWFG01000099">
    <property type="protein sequence ID" value="SLM94510.1"/>
    <property type="molecule type" value="Genomic_DNA"/>
</dbReference>
<feature type="transmembrane region" description="Helical" evidence="8">
    <location>
        <begin position="113"/>
        <end position="132"/>
    </location>
</feature>
<feature type="domain" description="Major facilitator superfamily (MFS) profile" evidence="9">
    <location>
        <begin position="15"/>
        <end position="399"/>
    </location>
</feature>
<gene>
    <name evidence="10" type="ORF">FM110_11440</name>
</gene>
<sequence length="399" mass="39787">MSPADPALIAPGTPAYRRLLGAVFLAGFAVFLVMYDTQGLLQQISADLGTGEALAGWTVAGTTLGMAVGMVPLSATALSRGLFTRMRAFLVLAALAGLLVAAMPSIGTLVAARVLQGVLISLVPASALALLGSRIERSAVTSATGVYLAGNTVGGLFSRVGPGLIAELADGRSAIGVMSMLCLLCAAGVALLRPPGGEAVALPPRSPVPAVRAVLARPRILAACVIGAMLMAAFNSAYTVVGFRLHGPGIGWGPGAANLVFLLYLLGTLPSARTGSIAARIGEVPAVLLSALAVAVGFWIALPEHPLAIIAGLALMTALFFVGHVIASASVSGAAPPGTGATASAVYLAFYYAGATAGSALGSLGFQHAGWAATASLATVWTLAAGAAALLLRRHLPAP</sequence>
<keyword evidence="6 8" id="KW-1133">Transmembrane helix</keyword>
<feature type="transmembrane region" description="Helical" evidence="8">
    <location>
        <begin position="220"/>
        <end position="238"/>
    </location>
</feature>
<dbReference type="SUPFAM" id="SSF103473">
    <property type="entry name" value="MFS general substrate transporter"/>
    <property type="match status" value="1"/>
</dbReference>
<feature type="transmembrane region" description="Helical" evidence="8">
    <location>
        <begin position="250"/>
        <end position="269"/>
    </location>
</feature>
<dbReference type="PROSITE" id="PS50850">
    <property type="entry name" value="MFS"/>
    <property type="match status" value="1"/>
</dbReference>
<dbReference type="GO" id="GO:0022857">
    <property type="term" value="F:transmembrane transporter activity"/>
    <property type="evidence" value="ECO:0007669"/>
    <property type="project" value="InterPro"/>
</dbReference>
<dbReference type="Proteomes" id="UP000195981">
    <property type="component" value="Unassembled WGS sequence"/>
</dbReference>
<protein>
    <submittedName>
        <fullName evidence="10">Putative transport protein</fullName>
    </submittedName>
</protein>
<feature type="transmembrane region" description="Helical" evidence="8">
    <location>
        <begin position="19"/>
        <end position="35"/>
    </location>
</feature>
<dbReference type="AlphaFoldDB" id="A0A1X6X5N8"/>
<feature type="transmembrane region" description="Helical" evidence="8">
    <location>
        <begin position="371"/>
        <end position="392"/>
    </location>
</feature>
<evidence type="ECO:0000256" key="4">
    <source>
        <dbReference type="ARBA" id="ARBA00022475"/>
    </source>
</evidence>
<proteinExistence type="inferred from homology"/>
<dbReference type="RefSeq" id="WP_087104882.1">
    <property type="nucleotide sequence ID" value="NZ_FWFG01000099.1"/>
</dbReference>
<feature type="transmembrane region" description="Helical" evidence="8">
    <location>
        <begin position="281"/>
        <end position="302"/>
    </location>
</feature>
<dbReference type="InterPro" id="IPR020846">
    <property type="entry name" value="MFS_dom"/>
</dbReference>
<feature type="transmembrane region" description="Helical" evidence="8">
    <location>
        <begin position="88"/>
        <end position="107"/>
    </location>
</feature>
<evidence type="ECO:0000256" key="7">
    <source>
        <dbReference type="ARBA" id="ARBA00023136"/>
    </source>
</evidence>
<evidence type="ECO:0000256" key="6">
    <source>
        <dbReference type="ARBA" id="ARBA00022989"/>
    </source>
</evidence>
<dbReference type="InterPro" id="IPR011701">
    <property type="entry name" value="MFS"/>
</dbReference>